<name>A0A2Z6MPR4_TRISU</name>
<organism evidence="3 4">
    <name type="scientific">Trifolium subterraneum</name>
    <name type="common">Subterranean clover</name>
    <dbReference type="NCBI Taxonomy" id="3900"/>
    <lineage>
        <taxon>Eukaryota</taxon>
        <taxon>Viridiplantae</taxon>
        <taxon>Streptophyta</taxon>
        <taxon>Embryophyta</taxon>
        <taxon>Tracheophyta</taxon>
        <taxon>Spermatophyta</taxon>
        <taxon>Magnoliopsida</taxon>
        <taxon>eudicotyledons</taxon>
        <taxon>Gunneridae</taxon>
        <taxon>Pentapetalae</taxon>
        <taxon>rosids</taxon>
        <taxon>fabids</taxon>
        <taxon>Fabales</taxon>
        <taxon>Fabaceae</taxon>
        <taxon>Papilionoideae</taxon>
        <taxon>50 kb inversion clade</taxon>
        <taxon>NPAAA clade</taxon>
        <taxon>Hologalegina</taxon>
        <taxon>IRL clade</taxon>
        <taxon>Trifolieae</taxon>
        <taxon>Trifolium</taxon>
    </lineage>
</organism>
<keyword evidence="1" id="KW-0472">Membrane</keyword>
<dbReference type="InterPro" id="IPR026960">
    <property type="entry name" value="RVT-Znf"/>
</dbReference>
<dbReference type="PANTHER" id="PTHR33116">
    <property type="entry name" value="REVERSE TRANSCRIPTASE ZINC-BINDING DOMAIN-CONTAINING PROTEIN-RELATED-RELATED"/>
    <property type="match status" value="1"/>
</dbReference>
<evidence type="ECO:0000256" key="1">
    <source>
        <dbReference type="SAM" id="Phobius"/>
    </source>
</evidence>
<keyword evidence="1" id="KW-1133">Transmembrane helix</keyword>
<dbReference type="Proteomes" id="UP000242715">
    <property type="component" value="Unassembled WGS sequence"/>
</dbReference>
<keyword evidence="4" id="KW-1185">Reference proteome</keyword>
<feature type="transmembrane region" description="Helical" evidence="1">
    <location>
        <begin position="158"/>
        <end position="179"/>
    </location>
</feature>
<feature type="domain" description="Reverse transcriptase zinc-binding" evidence="2">
    <location>
        <begin position="60"/>
        <end position="155"/>
    </location>
</feature>
<dbReference type="EMBL" id="DF973553">
    <property type="protein sequence ID" value="GAU34378.1"/>
    <property type="molecule type" value="Genomic_DNA"/>
</dbReference>
<dbReference type="PANTHER" id="PTHR33116:SF78">
    <property type="entry name" value="OS12G0587133 PROTEIN"/>
    <property type="match status" value="1"/>
</dbReference>
<keyword evidence="1" id="KW-0812">Transmembrane</keyword>
<evidence type="ECO:0000259" key="2">
    <source>
        <dbReference type="Pfam" id="PF13966"/>
    </source>
</evidence>
<dbReference type="Pfam" id="PF13966">
    <property type="entry name" value="zf-RVT"/>
    <property type="match status" value="1"/>
</dbReference>
<evidence type="ECO:0000313" key="4">
    <source>
        <dbReference type="Proteomes" id="UP000242715"/>
    </source>
</evidence>
<protein>
    <recommendedName>
        <fullName evidence="2">Reverse transcriptase zinc-binding domain-containing protein</fullName>
    </recommendedName>
</protein>
<gene>
    <name evidence="3" type="ORF">TSUD_217180</name>
</gene>
<dbReference type="AlphaFoldDB" id="A0A2Z6MPR4"/>
<evidence type="ECO:0000313" key="3">
    <source>
        <dbReference type="EMBL" id="GAU34378.1"/>
    </source>
</evidence>
<proteinExistence type="predicted"/>
<sequence>MVKDLCEQRGGTWNWNFSWRRNLFQWEEGIVTRLQELVDPVILSSEEDRWWWRPDPDGEFTVNSSYKFLMGESWLGEELEVDAAWIFGQLWESPAPSKVIAFSWQLLYDRIPTRRNLEVRGILGRDTPWECLGCVGMVESSLHLFLHCPSAMMVWYEMFRWLGVIIVIPPSLFLLFEVMRGSAKNVKMQKGFVMIWHATIWSLWKARNNSMFSNVSFTPKTIVDDIKVLSWKWSITRLKVSPSMFYEWSWDPGDCLLR</sequence>
<reference evidence="4" key="1">
    <citation type="journal article" date="2017" name="Front. Plant Sci.">
        <title>Climate Clever Clovers: New Paradigm to Reduce the Environmental Footprint of Ruminants by Breeding Low Methanogenic Forages Utilizing Haplotype Variation.</title>
        <authorList>
            <person name="Kaur P."/>
            <person name="Appels R."/>
            <person name="Bayer P.E."/>
            <person name="Keeble-Gagnere G."/>
            <person name="Wang J."/>
            <person name="Hirakawa H."/>
            <person name="Shirasawa K."/>
            <person name="Vercoe P."/>
            <person name="Stefanova K."/>
            <person name="Durmic Z."/>
            <person name="Nichols P."/>
            <person name="Revell C."/>
            <person name="Isobe S.N."/>
            <person name="Edwards D."/>
            <person name="Erskine W."/>
        </authorList>
    </citation>
    <scope>NUCLEOTIDE SEQUENCE [LARGE SCALE GENOMIC DNA]</scope>
    <source>
        <strain evidence="4">cv. Daliak</strain>
    </source>
</reference>
<accession>A0A2Z6MPR4</accession>
<dbReference type="OrthoDB" id="1427601at2759"/>